<feature type="compositionally biased region" description="Low complexity" evidence="2">
    <location>
        <begin position="1"/>
        <end position="13"/>
    </location>
</feature>
<dbReference type="EMBL" id="CAJPIN010083976">
    <property type="protein sequence ID" value="CAG2068194.1"/>
    <property type="molecule type" value="Genomic_DNA"/>
</dbReference>
<protein>
    <recommendedName>
        <fullName evidence="3">K Homology domain-containing protein</fullName>
    </recommendedName>
</protein>
<dbReference type="SUPFAM" id="SSF54791">
    <property type="entry name" value="Eukaryotic type KH-domain (KH-domain type I)"/>
    <property type="match status" value="1"/>
</dbReference>
<dbReference type="CDD" id="cd22395">
    <property type="entry name" value="KH-I_AKAP1"/>
    <property type="match status" value="1"/>
</dbReference>
<dbReference type="Pfam" id="PF00013">
    <property type="entry name" value="KH_1"/>
    <property type="match status" value="1"/>
</dbReference>
<dbReference type="InterPro" id="IPR004088">
    <property type="entry name" value="KH_dom_type_1"/>
</dbReference>
<evidence type="ECO:0000259" key="3">
    <source>
        <dbReference type="SMART" id="SM00322"/>
    </source>
</evidence>
<feature type="domain" description="K Homology" evidence="3">
    <location>
        <begin position="34"/>
        <end position="104"/>
    </location>
</feature>
<dbReference type="InterPro" id="IPR004087">
    <property type="entry name" value="KH_dom"/>
</dbReference>
<feature type="non-terminal residue" evidence="4">
    <location>
        <position position="1"/>
    </location>
</feature>
<comment type="caution">
    <text evidence="4">The sequence shown here is derived from an EMBL/GenBank/DDBJ whole genome shotgun (WGS) entry which is preliminary data.</text>
</comment>
<feature type="region of interest" description="Disordered" evidence="2">
    <location>
        <begin position="1"/>
        <end position="28"/>
    </location>
</feature>
<dbReference type="InterPro" id="IPR047368">
    <property type="entry name" value="KH-I_AKAP1"/>
</dbReference>
<reference evidence="4" key="1">
    <citation type="submission" date="2021-03" db="EMBL/GenBank/DDBJ databases">
        <authorList>
            <person name="Tran Van P."/>
        </authorList>
    </citation>
    <scope>NUCLEOTIDE SEQUENCE</scope>
</reference>
<dbReference type="Proteomes" id="UP001153148">
    <property type="component" value="Unassembled WGS sequence"/>
</dbReference>
<keyword evidence="1" id="KW-0694">RNA-binding</keyword>
<feature type="non-terminal residue" evidence="4">
    <location>
        <position position="146"/>
    </location>
</feature>
<proteinExistence type="predicted"/>
<evidence type="ECO:0000313" key="5">
    <source>
        <dbReference type="Proteomes" id="UP001153148"/>
    </source>
</evidence>
<keyword evidence="5" id="KW-1185">Reference proteome</keyword>
<dbReference type="SMART" id="SM00322">
    <property type="entry name" value="KH"/>
    <property type="match status" value="1"/>
</dbReference>
<accession>A0ABN7PM85</accession>
<organism evidence="4 5">
    <name type="scientific">Timema podura</name>
    <name type="common">Walking stick</name>
    <dbReference type="NCBI Taxonomy" id="61482"/>
    <lineage>
        <taxon>Eukaryota</taxon>
        <taxon>Metazoa</taxon>
        <taxon>Ecdysozoa</taxon>
        <taxon>Arthropoda</taxon>
        <taxon>Hexapoda</taxon>
        <taxon>Insecta</taxon>
        <taxon>Pterygota</taxon>
        <taxon>Neoptera</taxon>
        <taxon>Polyneoptera</taxon>
        <taxon>Phasmatodea</taxon>
        <taxon>Timematodea</taxon>
        <taxon>Timematoidea</taxon>
        <taxon>Timematidae</taxon>
        <taxon>Timema</taxon>
    </lineage>
</organism>
<sequence length="146" mass="15992">VKGSSDSGKGCSDVATPPSRTPASGSSVAGDLPIPSVYEFVLPQLLVGRLIGRHGTFVHQIKEKTNASILIKRHPDTTKLKICAVEGMQMDIEGALEMIRMQMDIEGALEMIRQKFPIKKYPNITLEQVCFMPTGPVMPILPEFLQ</sequence>
<evidence type="ECO:0000313" key="4">
    <source>
        <dbReference type="EMBL" id="CAG2068194.1"/>
    </source>
</evidence>
<evidence type="ECO:0000256" key="2">
    <source>
        <dbReference type="SAM" id="MobiDB-lite"/>
    </source>
</evidence>
<dbReference type="InterPro" id="IPR036612">
    <property type="entry name" value="KH_dom_type_1_sf"/>
</dbReference>
<gene>
    <name evidence="4" type="ORF">TPAB3V08_LOCUS15137</name>
</gene>
<dbReference type="Gene3D" id="3.30.1370.10">
    <property type="entry name" value="K Homology domain, type 1"/>
    <property type="match status" value="1"/>
</dbReference>
<dbReference type="PROSITE" id="PS50084">
    <property type="entry name" value="KH_TYPE_1"/>
    <property type="match status" value="1"/>
</dbReference>
<evidence type="ECO:0000256" key="1">
    <source>
        <dbReference type="PROSITE-ProRule" id="PRU00117"/>
    </source>
</evidence>
<name>A0ABN7PM85_TIMPD</name>